<dbReference type="EMBL" id="CP008949">
    <property type="protein sequence ID" value="AII10802.1"/>
    <property type="molecule type" value="Genomic_DNA"/>
</dbReference>
<dbReference type="InterPro" id="IPR045851">
    <property type="entry name" value="AMP-bd_C_sf"/>
</dbReference>
<evidence type="ECO:0000256" key="2">
    <source>
        <dbReference type="ARBA" id="ARBA00022598"/>
    </source>
</evidence>
<evidence type="ECO:0000256" key="1">
    <source>
        <dbReference type="ARBA" id="ARBA00006432"/>
    </source>
</evidence>
<evidence type="ECO:0000259" key="3">
    <source>
        <dbReference type="Pfam" id="PF00501"/>
    </source>
</evidence>
<dbReference type="PANTHER" id="PTHR43767">
    <property type="entry name" value="LONG-CHAIN-FATTY-ACID--COA LIGASE"/>
    <property type="match status" value="1"/>
</dbReference>
<gene>
    <name evidence="5" type="ORF">EP51_42245</name>
</gene>
<dbReference type="InterPro" id="IPR050237">
    <property type="entry name" value="ATP-dep_AMP-bd_enzyme"/>
</dbReference>
<dbReference type="InterPro" id="IPR000873">
    <property type="entry name" value="AMP-dep_synth/lig_dom"/>
</dbReference>
<geneLocation type="plasmid" evidence="5 6">
    <name>pPDG2</name>
</geneLocation>
<reference evidence="5 6" key="1">
    <citation type="submission" date="2014-07" db="EMBL/GenBank/DDBJ databases">
        <title>Genome Sequence of Rhodococcus opacus Strain R7, a Biodegrader of Mono- and Polycyclic Aromatic Hydrocarbons.</title>
        <authorList>
            <person name="Di Gennaro P."/>
            <person name="Zampolli J."/>
            <person name="Presti I."/>
            <person name="Cappelletti M."/>
            <person name="D'Ursi P."/>
            <person name="Orro A."/>
            <person name="Mezzelani A."/>
            <person name="Milanesi L."/>
        </authorList>
    </citation>
    <scope>NUCLEOTIDE SEQUENCE [LARGE SCALE GENOMIC DNA]</scope>
    <source>
        <strain evidence="5 6">R7</strain>
        <plasmid evidence="5">pPDG2</plasmid>
    </source>
</reference>
<sequence length="517" mass="56352">MVLPILHVFDPVAFWTSRDPARIAIRFQDQSWTWQQLSERIRRNAAAQLALGLAAGDRVAFLDKNHPASLETTLGCALAGTVNAVLNFRLAPPELTYVLNDSRAELLIVGAEFTEIVESIRADLDYVRTIIVLDGEHDEYESWLADAPAEAPAHPADPTDCFLQLYTSGTTGHPKGAMLTHQSVGAHSSSASAAFGFERDSVNMVALPLFHVGGTSWALAAMSQGAETLIVREVVPALVLQEITDQSVTHAFFVPAVIRFLLQIPGVSGQDLASLRCLGYGGSPMPEALLREAIETFGVDFYQVYGMTEASGVFCVLSATDHRDPAHPERLHAAGRPVDGIEVRVVDPVTGEEVPDGTVGEFQIRGPQVMAGYWQRDADTAACFEDEWFKTGDAGRRDADGYFYVEDRVKDVIISGGENVYPAEVERVISEYPDVAEVAVIGIPDDKWGESVRAVVVAHNGTEIDTDKLLEFCAQHLAGYKRPRSIEIAPALPRNATGKILKRNLRAPHWAGRSRAL</sequence>
<keyword evidence="5" id="KW-0614">Plasmid</keyword>
<feature type="domain" description="AMP-dependent synthetase/ligase" evidence="3">
    <location>
        <begin position="17"/>
        <end position="374"/>
    </location>
</feature>
<dbReference type="Pfam" id="PF13193">
    <property type="entry name" value="AMP-binding_C"/>
    <property type="match status" value="1"/>
</dbReference>
<evidence type="ECO:0000259" key="4">
    <source>
        <dbReference type="Pfam" id="PF13193"/>
    </source>
</evidence>
<accession>A0A076EZZ9</accession>
<organism evidence="5 6">
    <name type="scientific">Rhodococcus opacus</name>
    <name type="common">Nocardia opaca</name>
    <dbReference type="NCBI Taxonomy" id="37919"/>
    <lineage>
        <taxon>Bacteria</taxon>
        <taxon>Bacillati</taxon>
        <taxon>Actinomycetota</taxon>
        <taxon>Actinomycetes</taxon>
        <taxon>Mycobacteriales</taxon>
        <taxon>Nocardiaceae</taxon>
        <taxon>Rhodococcus</taxon>
    </lineage>
</organism>
<dbReference type="GO" id="GO:0016878">
    <property type="term" value="F:acid-thiol ligase activity"/>
    <property type="evidence" value="ECO:0007669"/>
    <property type="project" value="UniProtKB-ARBA"/>
</dbReference>
<evidence type="ECO:0000313" key="5">
    <source>
        <dbReference type="EMBL" id="AII10802.1"/>
    </source>
</evidence>
<dbReference type="NCBIfam" id="NF004837">
    <property type="entry name" value="PRK06187.1"/>
    <property type="match status" value="1"/>
</dbReference>
<dbReference type="Proteomes" id="UP000028488">
    <property type="component" value="Plasmid pPDG2"/>
</dbReference>
<dbReference type="CDD" id="cd17631">
    <property type="entry name" value="FACL_FadD13-like"/>
    <property type="match status" value="1"/>
</dbReference>
<dbReference type="SUPFAM" id="SSF56801">
    <property type="entry name" value="Acetyl-CoA synthetase-like"/>
    <property type="match status" value="1"/>
</dbReference>
<comment type="similarity">
    <text evidence="1">Belongs to the ATP-dependent AMP-binding enzyme family.</text>
</comment>
<evidence type="ECO:0000313" key="6">
    <source>
        <dbReference type="Proteomes" id="UP000028488"/>
    </source>
</evidence>
<dbReference type="InterPro" id="IPR042099">
    <property type="entry name" value="ANL_N_sf"/>
</dbReference>
<keyword evidence="2 5" id="KW-0436">Ligase</keyword>
<proteinExistence type="inferred from homology"/>
<feature type="domain" description="AMP-binding enzyme C-terminal" evidence="4">
    <location>
        <begin position="424"/>
        <end position="499"/>
    </location>
</feature>
<name>A0A076EZZ9_RHOOP</name>
<dbReference type="Pfam" id="PF00501">
    <property type="entry name" value="AMP-binding"/>
    <property type="match status" value="1"/>
</dbReference>
<dbReference type="FunFam" id="3.30.300.30:FF:000008">
    <property type="entry name" value="2,3-dihydroxybenzoate-AMP ligase"/>
    <property type="match status" value="1"/>
</dbReference>
<dbReference type="Gene3D" id="3.30.300.30">
    <property type="match status" value="1"/>
</dbReference>
<protein>
    <submittedName>
        <fullName evidence="5">Long-chain fatty acid--CoA ligase</fullName>
    </submittedName>
</protein>
<dbReference type="InterPro" id="IPR025110">
    <property type="entry name" value="AMP-bd_C"/>
</dbReference>
<dbReference type="Gene3D" id="3.40.50.12780">
    <property type="entry name" value="N-terminal domain of ligase-like"/>
    <property type="match status" value="1"/>
</dbReference>
<dbReference type="PANTHER" id="PTHR43767:SF1">
    <property type="entry name" value="NONRIBOSOMAL PEPTIDE SYNTHASE PES1 (EUROFUNG)-RELATED"/>
    <property type="match status" value="1"/>
</dbReference>
<dbReference type="RefSeq" id="WP_128643070.1">
    <property type="nucleotide sequence ID" value="NZ_CP008949.1"/>
</dbReference>
<dbReference type="AlphaFoldDB" id="A0A076EZZ9"/>